<comment type="caution">
    <text evidence="1">The sequence shown here is derived from an EMBL/GenBank/DDBJ whole genome shotgun (WGS) entry which is preliminary data.</text>
</comment>
<name>A0A7J7W834_RHIFE</name>
<organism evidence="1 2">
    <name type="scientific">Rhinolophus ferrumequinum</name>
    <name type="common">Greater horseshoe bat</name>
    <dbReference type="NCBI Taxonomy" id="59479"/>
    <lineage>
        <taxon>Eukaryota</taxon>
        <taxon>Metazoa</taxon>
        <taxon>Chordata</taxon>
        <taxon>Craniata</taxon>
        <taxon>Vertebrata</taxon>
        <taxon>Euteleostomi</taxon>
        <taxon>Mammalia</taxon>
        <taxon>Eutheria</taxon>
        <taxon>Laurasiatheria</taxon>
        <taxon>Chiroptera</taxon>
        <taxon>Yinpterochiroptera</taxon>
        <taxon>Rhinolophoidea</taxon>
        <taxon>Rhinolophidae</taxon>
        <taxon>Rhinolophinae</taxon>
        <taxon>Rhinolophus</taxon>
    </lineage>
</organism>
<dbReference type="EMBL" id="JACAGC010000011">
    <property type="protein sequence ID" value="KAF6333380.1"/>
    <property type="molecule type" value="Genomic_DNA"/>
</dbReference>
<reference evidence="1 2" key="1">
    <citation type="journal article" date="2020" name="Nature">
        <title>Six reference-quality genomes reveal evolution of bat adaptations.</title>
        <authorList>
            <person name="Jebb D."/>
            <person name="Huang Z."/>
            <person name="Pippel M."/>
            <person name="Hughes G.M."/>
            <person name="Lavrichenko K."/>
            <person name="Devanna P."/>
            <person name="Winkler S."/>
            <person name="Jermiin L.S."/>
            <person name="Skirmuntt E.C."/>
            <person name="Katzourakis A."/>
            <person name="Burkitt-Gray L."/>
            <person name="Ray D.A."/>
            <person name="Sullivan K.A.M."/>
            <person name="Roscito J.G."/>
            <person name="Kirilenko B.M."/>
            <person name="Davalos L.M."/>
            <person name="Corthals A.P."/>
            <person name="Power M.L."/>
            <person name="Jones G."/>
            <person name="Ransome R.D."/>
            <person name="Dechmann D.K.N."/>
            <person name="Locatelli A.G."/>
            <person name="Puechmaille S.J."/>
            <person name="Fedrigo O."/>
            <person name="Jarvis E.D."/>
            <person name="Hiller M."/>
            <person name="Vernes S.C."/>
            <person name="Myers E.W."/>
            <person name="Teeling E.C."/>
        </authorList>
    </citation>
    <scope>NUCLEOTIDE SEQUENCE [LARGE SCALE GENOMIC DNA]</scope>
    <source>
        <strain evidence="1">MRhiFer1</strain>
        <tissue evidence="1">Lung</tissue>
    </source>
</reference>
<accession>A0A7J7W834</accession>
<proteinExistence type="predicted"/>
<dbReference type="Proteomes" id="UP000585614">
    <property type="component" value="Unassembled WGS sequence"/>
</dbReference>
<evidence type="ECO:0000313" key="1">
    <source>
        <dbReference type="EMBL" id="KAF6333380.1"/>
    </source>
</evidence>
<gene>
    <name evidence="1" type="ORF">mRhiFer1_008140</name>
</gene>
<evidence type="ECO:0000313" key="2">
    <source>
        <dbReference type="Proteomes" id="UP000585614"/>
    </source>
</evidence>
<sequence>MSTPVDKSKRELSFIRFYATECLIVPKCTGGAVLETVEQINRYFNRDIGKTSQSSIGVVPKQGSILGELSSVHEKEKLDGENKTSFEGLKSTAHGELKAKNKLEDQNSCSEGFLNSGTTDILDQIILLCERLSDTLVSLASTQSPNIAKWSLDREQNCPKLRNTAVDKGKKVD</sequence>
<dbReference type="AlphaFoldDB" id="A0A7J7W834"/>
<protein>
    <submittedName>
        <fullName evidence="1">Uncharacterized protein</fullName>
    </submittedName>
</protein>